<dbReference type="InterPro" id="IPR007125">
    <property type="entry name" value="H2A/H2B/H3"/>
</dbReference>
<protein>
    <submittedName>
        <fullName evidence="3">Histone h3</fullName>
    </submittedName>
</protein>
<dbReference type="SMART" id="SM00428">
    <property type="entry name" value="H3"/>
    <property type="match status" value="1"/>
</dbReference>
<evidence type="ECO:0000256" key="1">
    <source>
        <dbReference type="ARBA" id="ARBA00010343"/>
    </source>
</evidence>
<keyword evidence="4" id="KW-1185">Reference proteome</keyword>
<proteinExistence type="inferred from homology"/>
<sequence>MGISDTDNRQRLVREIAQVFKIDVRFQSSAVMALQETREIYLVGLFEDTDPCAIHSKRVTVMPTDIQLASPAEQHSMFKVLVRTTNLYD</sequence>
<dbReference type="Proteomes" id="UP000735302">
    <property type="component" value="Unassembled WGS sequence"/>
</dbReference>
<dbReference type="GO" id="GO:0046982">
    <property type="term" value="F:protein heterodimerization activity"/>
    <property type="evidence" value="ECO:0007669"/>
    <property type="project" value="InterPro"/>
</dbReference>
<dbReference type="GO" id="GO:0003677">
    <property type="term" value="F:DNA binding"/>
    <property type="evidence" value="ECO:0007669"/>
    <property type="project" value="InterPro"/>
</dbReference>
<accession>A0AAV4DFC2</accession>
<dbReference type="PRINTS" id="PR00622">
    <property type="entry name" value="HISTONEH3"/>
</dbReference>
<gene>
    <name evidence="3" type="ORF">PoB_006935600</name>
</gene>
<dbReference type="Gene3D" id="1.10.20.10">
    <property type="entry name" value="Histone, subunit A"/>
    <property type="match status" value="1"/>
</dbReference>
<comment type="similarity">
    <text evidence="1">Belongs to the histone H3 family.</text>
</comment>
<feature type="domain" description="Core Histone H2A/H2B/H3" evidence="2">
    <location>
        <begin position="10"/>
        <end position="69"/>
    </location>
</feature>
<dbReference type="GO" id="GO:0030527">
    <property type="term" value="F:structural constituent of chromatin"/>
    <property type="evidence" value="ECO:0007669"/>
    <property type="project" value="InterPro"/>
</dbReference>
<dbReference type="InterPro" id="IPR000164">
    <property type="entry name" value="Histone_H3/CENP-A"/>
</dbReference>
<organism evidence="3 4">
    <name type="scientific">Plakobranchus ocellatus</name>
    <dbReference type="NCBI Taxonomy" id="259542"/>
    <lineage>
        <taxon>Eukaryota</taxon>
        <taxon>Metazoa</taxon>
        <taxon>Spiralia</taxon>
        <taxon>Lophotrochozoa</taxon>
        <taxon>Mollusca</taxon>
        <taxon>Gastropoda</taxon>
        <taxon>Heterobranchia</taxon>
        <taxon>Euthyneura</taxon>
        <taxon>Panpulmonata</taxon>
        <taxon>Sacoglossa</taxon>
        <taxon>Placobranchoidea</taxon>
        <taxon>Plakobranchidae</taxon>
        <taxon>Plakobranchus</taxon>
    </lineage>
</organism>
<dbReference type="GO" id="GO:0000786">
    <property type="term" value="C:nucleosome"/>
    <property type="evidence" value="ECO:0007669"/>
    <property type="project" value="InterPro"/>
</dbReference>
<name>A0AAV4DFC2_9GAST</name>
<evidence type="ECO:0000313" key="4">
    <source>
        <dbReference type="Proteomes" id="UP000735302"/>
    </source>
</evidence>
<evidence type="ECO:0000259" key="2">
    <source>
        <dbReference type="Pfam" id="PF00125"/>
    </source>
</evidence>
<dbReference type="EMBL" id="BLXT01007821">
    <property type="protein sequence ID" value="GFO42851.1"/>
    <property type="molecule type" value="Genomic_DNA"/>
</dbReference>
<evidence type="ECO:0000313" key="3">
    <source>
        <dbReference type="EMBL" id="GFO42851.1"/>
    </source>
</evidence>
<reference evidence="3 4" key="1">
    <citation type="journal article" date="2021" name="Elife">
        <title>Chloroplast acquisition without the gene transfer in kleptoplastic sea slugs, Plakobranchus ocellatus.</title>
        <authorList>
            <person name="Maeda T."/>
            <person name="Takahashi S."/>
            <person name="Yoshida T."/>
            <person name="Shimamura S."/>
            <person name="Takaki Y."/>
            <person name="Nagai Y."/>
            <person name="Toyoda A."/>
            <person name="Suzuki Y."/>
            <person name="Arimoto A."/>
            <person name="Ishii H."/>
            <person name="Satoh N."/>
            <person name="Nishiyama T."/>
            <person name="Hasebe M."/>
            <person name="Maruyama T."/>
            <person name="Minagawa J."/>
            <person name="Obokata J."/>
            <person name="Shigenobu S."/>
        </authorList>
    </citation>
    <scope>NUCLEOTIDE SEQUENCE [LARGE SCALE GENOMIC DNA]</scope>
</reference>
<dbReference type="InterPro" id="IPR009072">
    <property type="entry name" value="Histone-fold"/>
</dbReference>
<dbReference type="SUPFAM" id="SSF47113">
    <property type="entry name" value="Histone-fold"/>
    <property type="match status" value="1"/>
</dbReference>
<dbReference type="PANTHER" id="PTHR11426">
    <property type="entry name" value="HISTONE H3"/>
    <property type="match status" value="1"/>
</dbReference>
<dbReference type="Pfam" id="PF00125">
    <property type="entry name" value="Histone"/>
    <property type="match status" value="1"/>
</dbReference>
<comment type="caution">
    <text evidence="3">The sequence shown here is derived from an EMBL/GenBank/DDBJ whole genome shotgun (WGS) entry which is preliminary data.</text>
</comment>
<dbReference type="AlphaFoldDB" id="A0AAV4DFC2"/>